<dbReference type="Gene3D" id="2.60.40.340">
    <property type="entry name" value="Rel homology domain (RHD), DNA-binding domain"/>
    <property type="match status" value="1"/>
</dbReference>
<feature type="domain" description="RHD" evidence="1">
    <location>
        <begin position="78"/>
        <end position="127"/>
    </location>
</feature>
<dbReference type="EMBL" id="JABSTU010000004">
    <property type="protein sequence ID" value="KAH8033391.1"/>
    <property type="molecule type" value="Genomic_DNA"/>
</dbReference>
<reference evidence="2" key="1">
    <citation type="journal article" date="2020" name="Cell">
        <title>Large-Scale Comparative Analyses of Tick Genomes Elucidate Their Genetic Diversity and Vector Capacities.</title>
        <authorList>
            <consortium name="Tick Genome and Microbiome Consortium (TIGMIC)"/>
            <person name="Jia N."/>
            <person name="Wang J."/>
            <person name="Shi W."/>
            <person name="Du L."/>
            <person name="Sun Y."/>
            <person name="Zhan W."/>
            <person name="Jiang J.F."/>
            <person name="Wang Q."/>
            <person name="Zhang B."/>
            <person name="Ji P."/>
            <person name="Bell-Sakyi L."/>
            <person name="Cui X.M."/>
            <person name="Yuan T.T."/>
            <person name="Jiang B.G."/>
            <person name="Yang W.F."/>
            <person name="Lam T.T."/>
            <person name="Chang Q.C."/>
            <person name="Ding S.J."/>
            <person name="Wang X.J."/>
            <person name="Zhu J.G."/>
            <person name="Ruan X.D."/>
            <person name="Zhao L."/>
            <person name="Wei J.T."/>
            <person name="Ye R.Z."/>
            <person name="Que T.C."/>
            <person name="Du C.H."/>
            <person name="Zhou Y.H."/>
            <person name="Cheng J.X."/>
            <person name="Dai P.F."/>
            <person name="Guo W.B."/>
            <person name="Han X.H."/>
            <person name="Huang E.J."/>
            <person name="Li L.F."/>
            <person name="Wei W."/>
            <person name="Gao Y.C."/>
            <person name="Liu J.Z."/>
            <person name="Shao H.Z."/>
            <person name="Wang X."/>
            <person name="Wang C.C."/>
            <person name="Yang T.C."/>
            <person name="Huo Q.B."/>
            <person name="Li W."/>
            <person name="Chen H.Y."/>
            <person name="Chen S.E."/>
            <person name="Zhou L.G."/>
            <person name="Ni X.B."/>
            <person name="Tian J.H."/>
            <person name="Sheng Y."/>
            <person name="Liu T."/>
            <person name="Pan Y.S."/>
            <person name="Xia L.Y."/>
            <person name="Li J."/>
            <person name="Zhao F."/>
            <person name="Cao W.C."/>
        </authorList>
    </citation>
    <scope>NUCLEOTIDE SEQUENCE</scope>
    <source>
        <strain evidence="2">Rmic-2018</strain>
    </source>
</reference>
<name>A0A9J6EGN4_RHIMP</name>
<dbReference type="SUPFAM" id="SSF49417">
    <property type="entry name" value="p53-like transcription factors"/>
    <property type="match status" value="1"/>
</dbReference>
<dbReference type="VEuPathDB" id="VectorBase:LOC119160771"/>
<dbReference type="Pfam" id="PF00554">
    <property type="entry name" value="RHD_DNA_bind"/>
    <property type="match status" value="1"/>
</dbReference>
<dbReference type="PROSITE" id="PS50254">
    <property type="entry name" value="REL_2"/>
    <property type="match status" value="1"/>
</dbReference>
<gene>
    <name evidence="2" type="ORF">HPB51_011834</name>
</gene>
<dbReference type="InterPro" id="IPR008967">
    <property type="entry name" value="p53-like_TF_DNA-bd_sf"/>
</dbReference>
<dbReference type="GO" id="GO:0003677">
    <property type="term" value="F:DNA binding"/>
    <property type="evidence" value="ECO:0007669"/>
    <property type="project" value="InterPro"/>
</dbReference>
<dbReference type="GO" id="GO:0006357">
    <property type="term" value="P:regulation of transcription by RNA polymerase II"/>
    <property type="evidence" value="ECO:0007669"/>
    <property type="project" value="UniProtKB-ARBA"/>
</dbReference>
<evidence type="ECO:0000259" key="1">
    <source>
        <dbReference type="PROSITE" id="PS50254"/>
    </source>
</evidence>
<keyword evidence="3" id="KW-1185">Reference proteome</keyword>
<dbReference type="InterPro" id="IPR011539">
    <property type="entry name" value="RHD_DNA_bind_dom"/>
</dbReference>
<reference evidence="2" key="2">
    <citation type="submission" date="2021-09" db="EMBL/GenBank/DDBJ databases">
        <authorList>
            <person name="Jia N."/>
            <person name="Wang J."/>
            <person name="Shi W."/>
            <person name="Du L."/>
            <person name="Sun Y."/>
            <person name="Zhan W."/>
            <person name="Jiang J."/>
            <person name="Wang Q."/>
            <person name="Zhang B."/>
            <person name="Ji P."/>
            <person name="Sakyi L.B."/>
            <person name="Cui X."/>
            <person name="Yuan T."/>
            <person name="Jiang B."/>
            <person name="Yang W."/>
            <person name="Lam T.T.-Y."/>
            <person name="Chang Q."/>
            <person name="Ding S."/>
            <person name="Wang X."/>
            <person name="Zhu J."/>
            <person name="Ruan X."/>
            <person name="Zhao L."/>
            <person name="Wei J."/>
            <person name="Que T."/>
            <person name="Du C."/>
            <person name="Cheng J."/>
            <person name="Dai P."/>
            <person name="Han X."/>
            <person name="Huang E."/>
            <person name="Gao Y."/>
            <person name="Liu J."/>
            <person name="Shao H."/>
            <person name="Ye R."/>
            <person name="Li L."/>
            <person name="Wei W."/>
            <person name="Wang X."/>
            <person name="Wang C."/>
            <person name="Huo Q."/>
            <person name="Li W."/>
            <person name="Guo W."/>
            <person name="Chen H."/>
            <person name="Chen S."/>
            <person name="Zhou L."/>
            <person name="Zhou L."/>
            <person name="Ni X."/>
            <person name="Tian J."/>
            <person name="Zhou Y."/>
            <person name="Sheng Y."/>
            <person name="Liu T."/>
            <person name="Pan Y."/>
            <person name="Xia L."/>
            <person name="Li J."/>
            <person name="Zhao F."/>
            <person name="Cao W."/>
        </authorList>
    </citation>
    <scope>NUCLEOTIDE SEQUENCE</scope>
    <source>
        <strain evidence="2">Rmic-2018</strain>
        <tissue evidence="2">Larvae</tissue>
    </source>
</reference>
<sequence length="170" mass="18812">MTEYVSIDDPYSTPLGNVAYPVSGEEVAAASSSSSAEQEQLRSFQDLLLHTFQPNQLQHQDLGMPICASYEEQSLHTSGGARLVIVEQPMKETRYRYKSESGSHGPLIGESSTQQRKTFPTVKVLSHFIKSLNHGLYLFLRFLEGLKASSSTTQRSKCRCGVAHEPTGNM</sequence>
<dbReference type="Proteomes" id="UP000821866">
    <property type="component" value="Chromosome 2"/>
</dbReference>
<accession>A0A9J6EGN4</accession>
<organism evidence="2 3">
    <name type="scientific">Rhipicephalus microplus</name>
    <name type="common">Cattle tick</name>
    <name type="synonym">Boophilus microplus</name>
    <dbReference type="NCBI Taxonomy" id="6941"/>
    <lineage>
        <taxon>Eukaryota</taxon>
        <taxon>Metazoa</taxon>
        <taxon>Ecdysozoa</taxon>
        <taxon>Arthropoda</taxon>
        <taxon>Chelicerata</taxon>
        <taxon>Arachnida</taxon>
        <taxon>Acari</taxon>
        <taxon>Parasitiformes</taxon>
        <taxon>Ixodida</taxon>
        <taxon>Ixodoidea</taxon>
        <taxon>Ixodidae</taxon>
        <taxon>Rhipicephalinae</taxon>
        <taxon>Rhipicephalus</taxon>
        <taxon>Boophilus</taxon>
    </lineage>
</organism>
<comment type="caution">
    <text evidence="2">The sequence shown here is derived from an EMBL/GenBank/DDBJ whole genome shotgun (WGS) entry which is preliminary data.</text>
</comment>
<dbReference type="InterPro" id="IPR037059">
    <property type="entry name" value="RHD_DNA_bind_dom_sf"/>
</dbReference>
<evidence type="ECO:0000313" key="2">
    <source>
        <dbReference type="EMBL" id="KAH8033391.1"/>
    </source>
</evidence>
<dbReference type="GO" id="GO:0003700">
    <property type="term" value="F:DNA-binding transcription factor activity"/>
    <property type="evidence" value="ECO:0007669"/>
    <property type="project" value="InterPro"/>
</dbReference>
<protein>
    <recommendedName>
        <fullName evidence="1">RHD domain-containing protein</fullName>
    </recommendedName>
</protein>
<dbReference type="AlphaFoldDB" id="A0A9J6EGN4"/>
<proteinExistence type="predicted"/>
<evidence type="ECO:0000313" key="3">
    <source>
        <dbReference type="Proteomes" id="UP000821866"/>
    </source>
</evidence>